<gene>
    <name evidence="2" type="ORF">DUNSADRAFT_4487</name>
</gene>
<feature type="region of interest" description="Disordered" evidence="1">
    <location>
        <begin position="72"/>
        <end position="95"/>
    </location>
</feature>
<evidence type="ECO:0000313" key="2">
    <source>
        <dbReference type="EMBL" id="KAF5837383.1"/>
    </source>
</evidence>
<dbReference type="Proteomes" id="UP000815325">
    <property type="component" value="Unassembled WGS sequence"/>
</dbReference>
<dbReference type="EMBL" id="MU069618">
    <property type="protein sequence ID" value="KAF5837383.1"/>
    <property type="molecule type" value="Genomic_DNA"/>
</dbReference>
<accession>A0ABQ7GRZ6</accession>
<comment type="caution">
    <text evidence="2">The sequence shown here is derived from an EMBL/GenBank/DDBJ whole genome shotgun (WGS) entry which is preliminary data.</text>
</comment>
<organism evidence="2 3">
    <name type="scientific">Dunaliella salina</name>
    <name type="common">Green alga</name>
    <name type="synonym">Protococcus salinus</name>
    <dbReference type="NCBI Taxonomy" id="3046"/>
    <lineage>
        <taxon>Eukaryota</taxon>
        <taxon>Viridiplantae</taxon>
        <taxon>Chlorophyta</taxon>
        <taxon>core chlorophytes</taxon>
        <taxon>Chlorophyceae</taxon>
        <taxon>CS clade</taxon>
        <taxon>Chlamydomonadales</taxon>
        <taxon>Dunaliellaceae</taxon>
        <taxon>Dunaliella</taxon>
    </lineage>
</organism>
<keyword evidence="3" id="KW-1185">Reference proteome</keyword>
<evidence type="ECO:0000313" key="3">
    <source>
        <dbReference type="Proteomes" id="UP000815325"/>
    </source>
</evidence>
<evidence type="ECO:0000256" key="1">
    <source>
        <dbReference type="SAM" id="MobiDB-lite"/>
    </source>
</evidence>
<reference evidence="2" key="1">
    <citation type="submission" date="2017-08" db="EMBL/GenBank/DDBJ databases">
        <authorList>
            <person name="Polle J.E."/>
            <person name="Barry K."/>
            <person name="Cushman J."/>
            <person name="Schmutz J."/>
            <person name="Tran D."/>
            <person name="Hathwaick L.T."/>
            <person name="Yim W.C."/>
            <person name="Jenkins J."/>
            <person name="Mckie-Krisberg Z.M."/>
            <person name="Prochnik S."/>
            <person name="Lindquist E."/>
            <person name="Dockter R.B."/>
            <person name="Adam C."/>
            <person name="Molina H."/>
            <person name="Bunkerborg J."/>
            <person name="Jin E."/>
            <person name="Buchheim M."/>
            <person name="Magnuson J."/>
        </authorList>
    </citation>
    <scope>NUCLEOTIDE SEQUENCE</scope>
    <source>
        <strain evidence="2">CCAP 19/18</strain>
    </source>
</reference>
<proteinExistence type="predicted"/>
<feature type="region of interest" description="Disordered" evidence="1">
    <location>
        <begin position="27"/>
        <end position="57"/>
    </location>
</feature>
<evidence type="ECO:0008006" key="4">
    <source>
        <dbReference type="Google" id="ProtNLM"/>
    </source>
</evidence>
<sequence>MLLLCRCSDGKSARGGWACGRTGVASDVDSDAEQELEGSSASPELPQVNGDGSMGAVEQGGRAAVHALVGSKGEEAGAQGRDRHRGRTGNGTLAPRKAGKIALPRSLYERLTPRSDAAVLERVQQEVRRAAAETGFRQLNSLYPGVEQALAREQAAAGPGLIRDEEGDARTGPVEGVAVGMRGCAELPVEGVLEEQPLVSVKKQGNAREVAERHTHASNTKDVVAPQPRVVYTVWDLALQRLLRQVR</sequence>
<protein>
    <recommendedName>
        <fullName evidence="4">Encoded protein</fullName>
    </recommendedName>
</protein>
<name>A0ABQ7GRZ6_DUNSA</name>